<sequence>MKSLEISEVVKRSGLPASTLRYYESLGLIESSGRRGLKRLFNPSVLERLDIISLSRWAGFTLDEIGDWFGRDGRVAIDKAQLVQKADEVEARATQMRALSKIIRHTSQCPEENHLECDNFRKLMKIARRHRPTKEATTKVR</sequence>
<reference evidence="3 4" key="1">
    <citation type="submission" date="2024-05" db="EMBL/GenBank/DDBJ databases">
        <title>Three bacterial strains, DH-69, EH-24, and ECK-19 isolated from coastal sediments.</title>
        <authorList>
            <person name="Ye Y.-Q."/>
            <person name="Du Z.-J."/>
        </authorList>
    </citation>
    <scope>NUCLEOTIDE SEQUENCE [LARGE SCALE GENOMIC DNA]</scope>
    <source>
        <strain evidence="3 4">ECK-19</strain>
    </source>
</reference>
<gene>
    <name evidence="3" type="ORF">ABFZ84_06295</name>
</gene>
<dbReference type="Gene3D" id="1.10.1660.10">
    <property type="match status" value="1"/>
</dbReference>
<dbReference type="SUPFAM" id="SSF46955">
    <property type="entry name" value="Putative DNA-binding domain"/>
    <property type="match status" value="1"/>
</dbReference>
<keyword evidence="4" id="KW-1185">Reference proteome</keyword>
<dbReference type="PANTHER" id="PTHR30204">
    <property type="entry name" value="REDOX-CYCLING DRUG-SENSING TRANSCRIPTIONAL ACTIVATOR SOXR"/>
    <property type="match status" value="1"/>
</dbReference>
<protein>
    <submittedName>
        <fullName evidence="3">Helix-turn-helix domain-containing protein</fullName>
    </submittedName>
</protein>
<feature type="domain" description="HTH merR-type" evidence="2">
    <location>
        <begin position="3"/>
        <end position="71"/>
    </location>
</feature>
<dbReference type="InterPro" id="IPR047057">
    <property type="entry name" value="MerR_fam"/>
</dbReference>
<dbReference type="InterPro" id="IPR000551">
    <property type="entry name" value="MerR-type_HTH_dom"/>
</dbReference>
<dbReference type="InterPro" id="IPR009061">
    <property type="entry name" value="DNA-bd_dom_put_sf"/>
</dbReference>
<accession>A0ABV3Z2Z1</accession>
<dbReference type="EMBL" id="JBEHZE010000001">
    <property type="protein sequence ID" value="MEX6633157.1"/>
    <property type="molecule type" value="Genomic_DNA"/>
</dbReference>
<comment type="caution">
    <text evidence="3">The sequence shown here is derived from an EMBL/GenBank/DDBJ whole genome shotgun (WGS) entry which is preliminary data.</text>
</comment>
<name>A0ABV3Z2Z1_9PROT</name>
<dbReference type="SMART" id="SM00422">
    <property type="entry name" value="HTH_MERR"/>
    <property type="match status" value="1"/>
</dbReference>
<dbReference type="RefSeq" id="WP_369313103.1">
    <property type="nucleotide sequence ID" value="NZ_JBEHZE010000001.1"/>
</dbReference>
<dbReference type="PANTHER" id="PTHR30204:SF97">
    <property type="entry name" value="MERR FAMILY REGULATORY PROTEIN"/>
    <property type="match status" value="1"/>
</dbReference>
<evidence type="ECO:0000256" key="1">
    <source>
        <dbReference type="ARBA" id="ARBA00023125"/>
    </source>
</evidence>
<keyword evidence="1" id="KW-0238">DNA-binding</keyword>
<dbReference type="CDD" id="cd04781">
    <property type="entry name" value="HTH_MerR-like_sg6"/>
    <property type="match status" value="1"/>
</dbReference>
<organism evidence="3 4">
    <name type="scientific">Hyphococcus lacteus</name>
    <dbReference type="NCBI Taxonomy" id="3143536"/>
    <lineage>
        <taxon>Bacteria</taxon>
        <taxon>Pseudomonadati</taxon>
        <taxon>Pseudomonadota</taxon>
        <taxon>Alphaproteobacteria</taxon>
        <taxon>Parvularculales</taxon>
        <taxon>Parvularculaceae</taxon>
        <taxon>Hyphococcus</taxon>
    </lineage>
</organism>
<proteinExistence type="predicted"/>
<evidence type="ECO:0000259" key="2">
    <source>
        <dbReference type="PROSITE" id="PS50937"/>
    </source>
</evidence>
<evidence type="ECO:0000313" key="4">
    <source>
        <dbReference type="Proteomes" id="UP001560685"/>
    </source>
</evidence>
<dbReference type="Pfam" id="PF13411">
    <property type="entry name" value="MerR_1"/>
    <property type="match status" value="1"/>
</dbReference>
<evidence type="ECO:0000313" key="3">
    <source>
        <dbReference type="EMBL" id="MEX6633157.1"/>
    </source>
</evidence>
<dbReference type="Proteomes" id="UP001560685">
    <property type="component" value="Unassembled WGS sequence"/>
</dbReference>
<dbReference type="PROSITE" id="PS50937">
    <property type="entry name" value="HTH_MERR_2"/>
    <property type="match status" value="1"/>
</dbReference>